<dbReference type="EMBL" id="FWFQ01000003">
    <property type="protein sequence ID" value="SLN18798.1"/>
    <property type="molecule type" value="Genomic_DNA"/>
</dbReference>
<gene>
    <name evidence="2" type="ORF">PSA7680_00661</name>
</gene>
<evidence type="ECO:0000313" key="2">
    <source>
        <dbReference type="EMBL" id="SLN18798.1"/>
    </source>
</evidence>
<dbReference type="SUPFAM" id="SSF53335">
    <property type="entry name" value="S-adenosyl-L-methionine-dependent methyltransferases"/>
    <property type="match status" value="1"/>
</dbReference>
<protein>
    <recommendedName>
        <fullName evidence="1">Methyltransferase type 11 domain-containing protein</fullName>
    </recommendedName>
</protein>
<proteinExistence type="predicted"/>
<organism evidence="2 3">
    <name type="scientific">Pseudoruegeria aquimaris</name>
    <dbReference type="NCBI Taxonomy" id="393663"/>
    <lineage>
        <taxon>Bacteria</taxon>
        <taxon>Pseudomonadati</taxon>
        <taxon>Pseudomonadota</taxon>
        <taxon>Alphaproteobacteria</taxon>
        <taxon>Rhodobacterales</taxon>
        <taxon>Roseobacteraceae</taxon>
        <taxon>Pseudoruegeria</taxon>
    </lineage>
</organism>
<dbReference type="RefSeq" id="WP_085867230.1">
    <property type="nucleotide sequence ID" value="NZ_FWFQ01000003.1"/>
</dbReference>
<evidence type="ECO:0000259" key="1">
    <source>
        <dbReference type="Pfam" id="PF08241"/>
    </source>
</evidence>
<feature type="domain" description="Methyltransferase type 11" evidence="1">
    <location>
        <begin position="54"/>
        <end position="148"/>
    </location>
</feature>
<dbReference type="InterPro" id="IPR013216">
    <property type="entry name" value="Methyltransf_11"/>
</dbReference>
<sequence length="267" mass="28245">MADPFQDVDAAGPEFIRVFSDSMEVRQADPVMEAVVAAYLDRLGPVPPGARIIEIGAGAGAVTRRIAARFPEAGITGFEPSEGFVAEARARAEGIGNLSFTAADGADLPLSAESVDIAVMHTVLTHVTAPEALLAEAFRVLRPGGWLVACDVDFSKAALASFANDPLDACARAFVAEFVTDPHVVGKLRGLMRDAGFALTHFGVDSRVVVTAQQMLPWVEQTARLMESRGQIGTTLADALIAEHDRRAEEGALYGYQAIGTAIARKP</sequence>
<dbReference type="Pfam" id="PF08241">
    <property type="entry name" value="Methyltransf_11"/>
    <property type="match status" value="1"/>
</dbReference>
<name>A0A1Y5RKZ4_9RHOB</name>
<dbReference type="AlphaFoldDB" id="A0A1Y5RKZ4"/>
<dbReference type="Proteomes" id="UP000193409">
    <property type="component" value="Unassembled WGS sequence"/>
</dbReference>
<keyword evidence="3" id="KW-1185">Reference proteome</keyword>
<dbReference type="InterPro" id="IPR029063">
    <property type="entry name" value="SAM-dependent_MTases_sf"/>
</dbReference>
<accession>A0A1Y5RKZ4</accession>
<evidence type="ECO:0000313" key="3">
    <source>
        <dbReference type="Proteomes" id="UP000193409"/>
    </source>
</evidence>
<reference evidence="2 3" key="1">
    <citation type="submission" date="2017-03" db="EMBL/GenBank/DDBJ databases">
        <authorList>
            <person name="Afonso C.L."/>
            <person name="Miller P.J."/>
            <person name="Scott M.A."/>
            <person name="Spackman E."/>
            <person name="Goraichik I."/>
            <person name="Dimitrov K.M."/>
            <person name="Suarez D.L."/>
            <person name="Swayne D.E."/>
        </authorList>
    </citation>
    <scope>NUCLEOTIDE SEQUENCE [LARGE SCALE GENOMIC DNA]</scope>
    <source>
        <strain evidence="2 3">CECT 7680</strain>
    </source>
</reference>
<dbReference type="PANTHER" id="PTHR42912">
    <property type="entry name" value="METHYLTRANSFERASE"/>
    <property type="match status" value="1"/>
</dbReference>
<dbReference type="CDD" id="cd02440">
    <property type="entry name" value="AdoMet_MTases"/>
    <property type="match status" value="1"/>
</dbReference>
<dbReference type="Gene3D" id="3.40.50.150">
    <property type="entry name" value="Vaccinia Virus protein VP39"/>
    <property type="match status" value="1"/>
</dbReference>
<dbReference type="InterPro" id="IPR050508">
    <property type="entry name" value="Methyltransf_Superfamily"/>
</dbReference>
<dbReference type="OrthoDB" id="65624at2"/>
<dbReference type="GO" id="GO:0008757">
    <property type="term" value="F:S-adenosylmethionine-dependent methyltransferase activity"/>
    <property type="evidence" value="ECO:0007669"/>
    <property type="project" value="InterPro"/>
</dbReference>